<name>A0A151SP76_CAJCA</name>
<dbReference type="PANTHER" id="PTHR11439:SF521">
    <property type="entry name" value="RNA-DIRECTED DNA POLYMERASE"/>
    <property type="match status" value="1"/>
</dbReference>
<dbReference type="Gramene" id="C.cajan_02725.t">
    <property type="protein sequence ID" value="C.cajan_02725.t.cds1"/>
    <property type="gene ID" value="C.cajan_02725"/>
</dbReference>
<reference evidence="1 2" key="1">
    <citation type="journal article" date="2012" name="Nat. Biotechnol.">
        <title>Draft genome sequence of pigeonpea (Cajanus cajan), an orphan legume crop of resource-poor farmers.</title>
        <authorList>
            <person name="Varshney R.K."/>
            <person name="Chen W."/>
            <person name="Li Y."/>
            <person name="Bharti A.K."/>
            <person name="Saxena R.K."/>
            <person name="Schlueter J.A."/>
            <person name="Donoghue M.T."/>
            <person name="Azam S."/>
            <person name="Fan G."/>
            <person name="Whaley A.M."/>
            <person name="Farmer A.D."/>
            <person name="Sheridan J."/>
            <person name="Iwata A."/>
            <person name="Tuteja R."/>
            <person name="Penmetsa R.V."/>
            <person name="Wu W."/>
            <person name="Upadhyaya H.D."/>
            <person name="Yang S.P."/>
            <person name="Shah T."/>
            <person name="Saxena K.B."/>
            <person name="Michael T."/>
            <person name="McCombie W.R."/>
            <person name="Yang B."/>
            <person name="Zhang G."/>
            <person name="Yang H."/>
            <person name="Wang J."/>
            <person name="Spillane C."/>
            <person name="Cook D.R."/>
            <person name="May G.D."/>
            <person name="Xu X."/>
            <person name="Jackson S.A."/>
        </authorList>
    </citation>
    <scope>NUCLEOTIDE SEQUENCE [LARGE SCALE GENOMIC DNA]</scope>
    <source>
        <strain evidence="2">cv. Asha</strain>
    </source>
</reference>
<organism evidence="1 2">
    <name type="scientific">Cajanus cajan</name>
    <name type="common">Pigeon pea</name>
    <name type="synonym">Cajanus indicus</name>
    <dbReference type="NCBI Taxonomy" id="3821"/>
    <lineage>
        <taxon>Eukaryota</taxon>
        <taxon>Viridiplantae</taxon>
        <taxon>Streptophyta</taxon>
        <taxon>Embryophyta</taxon>
        <taxon>Tracheophyta</taxon>
        <taxon>Spermatophyta</taxon>
        <taxon>Magnoliopsida</taxon>
        <taxon>eudicotyledons</taxon>
        <taxon>Gunneridae</taxon>
        <taxon>Pentapetalae</taxon>
        <taxon>rosids</taxon>
        <taxon>fabids</taxon>
        <taxon>Fabales</taxon>
        <taxon>Fabaceae</taxon>
        <taxon>Papilionoideae</taxon>
        <taxon>50 kb inversion clade</taxon>
        <taxon>NPAAA clade</taxon>
        <taxon>indigoferoid/millettioid clade</taxon>
        <taxon>Phaseoleae</taxon>
        <taxon>Cajanus</taxon>
    </lineage>
</organism>
<dbReference type="OMA" id="DGTHTHE"/>
<dbReference type="Proteomes" id="UP000075243">
    <property type="component" value="Chromosome 11"/>
</dbReference>
<gene>
    <name evidence="1" type="ORF">KK1_002790</name>
</gene>
<protein>
    <submittedName>
        <fullName evidence="1">Retrovirus-related Pol polyprotein from transposon TNT 1-94</fullName>
    </submittedName>
</protein>
<dbReference type="PANTHER" id="PTHR11439">
    <property type="entry name" value="GAG-POL-RELATED RETROTRANSPOSON"/>
    <property type="match status" value="1"/>
</dbReference>
<keyword evidence="2" id="KW-1185">Reference proteome</keyword>
<evidence type="ECO:0000313" key="1">
    <source>
        <dbReference type="EMBL" id="KYP56549.1"/>
    </source>
</evidence>
<accession>A0A151SP76</accession>
<proteinExistence type="predicted"/>
<dbReference type="EMBL" id="CM003613">
    <property type="protein sequence ID" value="KYP56549.1"/>
    <property type="molecule type" value="Genomic_DNA"/>
</dbReference>
<evidence type="ECO:0000313" key="2">
    <source>
        <dbReference type="Proteomes" id="UP000075243"/>
    </source>
</evidence>
<dbReference type="AlphaFoldDB" id="A0A151SP76"/>
<sequence length="168" mass="18944">MKDLGLVDVILGIKLIKNHDGIVLTQSHYIEKLLKKFNYFDVKPVSTPFDPSIKLKKNIGESVSPLKYSQIIGSLLHLSNFSRPDIAYVVGRLGRYTHNPDHSHWLALERLFRYLKGTINYGIHYACYPVVIEGFSDANWISDSDETKSTSGYVFTLAGGAVPWKSVK</sequence>